<evidence type="ECO:0000256" key="1">
    <source>
        <dbReference type="ARBA" id="ARBA00001913"/>
    </source>
</evidence>
<dbReference type="Gene3D" id="2.70.98.10">
    <property type="match status" value="1"/>
</dbReference>
<evidence type="ECO:0000256" key="5">
    <source>
        <dbReference type="ARBA" id="ARBA00023295"/>
    </source>
</evidence>
<feature type="domain" description="Glycosyl-hydrolase 97 N-terminal" evidence="7">
    <location>
        <begin position="52"/>
        <end position="295"/>
    </location>
</feature>
<protein>
    <submittedName>
        <fullName evidence="9">Alpha-glucosidase</fullName>
    </submittedName>
</protein>
<feature type="domain" description="Glycosyl-hydrolase 97 C-terminal oligomerisation" evidence="8">
    <location>
        <begin position="551"/>
        <end position="663"/>
    </location>
</feature>
<feature type="domain" description="Glycosyl-hydrolase 97 catalytic" evidence="6">
    <location>
        <begin position="326"/>
        <end position="462"/>
    </location>
</feature>
<dbReference type="InterPro" id="IPR017853">
    <property type="entry name" value="GH"/>
</dbReference>
<dbReference type="GO" id="GO:0016798">
    <property type="term" value="F:hydrolase activity, acting on glycosyl bonds"/>
    <property type="evidence" value="ECO:0007669"/>
    <property type="project" value="UniProtKB-KW"/>
</dbReference>
<dbReference type="InterPro" id="IPR029483">
    <property type="entry name" value="GH97_C"/>
</dbReference>
<sequence length="666" mass="74911">MASGNNQKKLRKHQYKMKNVFYKSTLLFGFLFVIFSCKTSTGDDKLNQTLTNGTTEVSLFTATNGQLAFQVTKNQKIVLDTSLLGLKVNDKHLGKNVEIALLEQKEIQIQYPLNGIKSEASYTGDLHTYKVSEADGTYWKLEFQLSNEGVAYRYVVSGQGTQHVQGEESSFKIPSQTKVWYFERDSDWKLKSHAGEWLSADISEMPTVSKMGPIQGLTLTCELPQGGYALLAEAALYNYSGMRLEAVGNNTFKANFEEGDAGFDVTGDVTTPWRCILLADTLNDLANNTMVASLNPAPDPKLFTDTNWIKPGKSVWHWWSGKYVDYKEEHDMVDDAVELNFSYNMVDDGWERWPNKWNKVTELSNYAKEKGIGIFIWKHSKEINFPEDDYTIMGQFLDSVKQTGAVGVKVDFMNGQSKSIISFDEALLRKAAERQLMVNFHGCQQSSGEYRTYPNEVTREGIRGLEVNHMKEGPLTASHNAALPFTRYVTGHGDYTPLGLTEPGETTWAHQLATLVTFYSPFNCIAENTQFLLKNKSIQPALDFIQTVPSVWDETFVLPQSKIGELAAIARRDGNDWCLGVLRSGATQEMIIDCSFLGDGEYTAEIFTDDIEAERIDLKGLNKEADLRQWDTAVPFKKRTETVSKDKTITIQLAEHGGATIKFIKK</sequence>
<evidence type="ECO:0000259" key="6">
    <source>
        <dbReference type="Pfam" id="PF10566"/>
    </source>
</evidence>
<evidence type="ECO:0000256" key="3">
    <source>
        <dbReference type="ARBA" id="ARBA00022801"/>
    </source>
</evidence>
<dbReference type="Pfam" id="PF14509">
    <property type="entry name" value="GH97_C"/>
    <property type="match status" value="1"/>
</dbReference>
<proteinExistence type="predicted"/>
<dbReference type="InterPro" id="IPR013780">
    <property type="entry name" value="Glyco_hydro_b"/>
</dbReference>
<comment type="cofactor">
    <cofactor evidence="1">
        <name>Ca(2+)</name>
        <dbReference type="ChEBI" id="CHEBI:29108"/>
    </cofactor>
</comment>
<evidence type="ECO:0000313" key="10">
    <source>
        <dbReference type="Proteomes" id="UP000540519"/>
    </source>
</evidence>
<evidence type="ECO:0000256" key="2">
    <source>
        <dbReference type="ARBA" id="ARBA00011245"/>
    </source>
</evidence>
<evidence type="ECO:0000256" key="4">
    <source>
        <dbReference type="ARBA" id="ARBA00022837"/>
    </source>
</evidence>
<dbReference type="Gene3D" id="3.20.20.70">
    <property type="entry name" value="Aldolase class I"/>
    <property type="match status" value="1"/>
</dbReference>
<dbReference type="InterPro" id="IPR052720">
    <property type="entry name" value="Glycosyl_hydrolase_97"/>
</dbReference>
<dbReference type="AlphaFoldDB" id="A0A7X2ZW68"/>
<dbReference type="Pfam" id="PF10566">
    <property type="entry name" value="Glyco_hydro_97"/>
    <property type="match status" value="1"/>
</dbReference>
<accession>A0A7X2ZW68</accession>
<dbReference type="Proteomes" id="UP000540519">
    <property type="component" value="Unassembled WGS sequence"/>
</dbReference>
<gene>
    <name evidence="9" type="ORF">D9O36_16725</name>
</gene>
<keyword evidence="10" id="KW-1185">Reference proteome</keyword>
<comment type="caution">
    <text evidence="9">The sequence shown here is derived from an EMBL/GenBank/DDBJ whole genome shotgun (WGS) entry which is preliminary data.</text>
</comment>
<organism evidence="9 10">
    <name type="scientific">Zobellia amurskyensis</name>
    <dbReference type="NCBI Taxonomy" id="248905"/>
    <lineage>
        <taxon>Bacteria</taxon>
        <taxon>Pseudomonadati</taxon>
        <taxon>Bacteroidota</taxon>
        <taxon>Flavobacteriia</taxon>
        <taxon>Flavobacteriales</taxon>
        <taxon>Flavobacteriaceae</taxon>
        <taxon>Zobellia</taxon>
    </lineage>
</organism>
<evidence type="ECO:0000259" key="8">
    <source>
        <dbReference type="Pfam" id="PF14509"/>
    </source>
</evidence>
<evidence type="ECO:0000259" key="7">
    <source>
        <dbReference type="Pfam" id="PF14508"/>
    </source>
</evidence>
<keyword evidence="3" id="KW-0378">Hydrolase</keyword>
<dbReference type="OrthoDB" id="57532at2"/>
<name>A0A7X2ZW68_9FLAO</name>
<dbReference type="EMBL" id="RCNR01000042">
    <property type="protein sequence ID" value="MUH37497.1"/>
    <property type="molecule type" value="Genomic_DNA"/>
</dbReference>
<dbReference type="GO" id="GO:0030246">
    <property type="term" value="F:carbohydrate binding"/>
    <property type="evidence" value="ECO:0007669"/>
    <property type="project" value="InterPro"/>
</dbReference>
<dbReference type="Pfam" id="PF14508">
    <property type="entry name" value="GH97_N"/>
    <property type="match status" value="1"/>
</dbReference>
<dbReference type="InterPro" id="IPR029486">
    <property type="entry name" value="GH97_N"/>
</dbReference>
<dbReference type="PANTHER" id="PTHR35803:SF2">
    <property type="entry name" value="RETAINING ALPHA-GALACTOSIDASE"/>
    <property type="match status" value="1"/>
</dbReference>
<keyword evidence="4" id="KW-0106">Calcium</keyword>
<evidence type="ECO:0000313" key="9">
    <source>
        <dbReference type="EMBL" id="MUH37497.1"/>
    </source>
</evidence>
<dbReference type="SUPFAM" id="SSF51445">
    <property type="entry name" value="(Trans)glycosidases"/>
    <property type="match status" value="1"/>
</dbReference>
<reference evidence="9 10" key="1">
    <citation type="journal article" date="2019" name="Mar. Drugs">
        <title>Comparative Genomics and CAZyme Genome Repertoires of Marine Zobellia amurskyensis KMM 3526(T) and Zobellia laminariae KMM 3676(T).</title>
        <authorList>
            <person name="Chernysheva N."/>
            <person name="Bystritskaya E."/>
            <person name="Stenkova A."/>
            <person name="Golovkin I."/>
            <person name="Nedashkovskaya O."/>
            <person name="Isaeva M."/>
        </authorList>
    </citation>
    <scope>NUCLEOTIDE SEQUENCE [LARGE SCALE GENOMIC DNA]</scope>
    <source>
        <strain evidence="9 10">KMM 3526</strain>
    </source>
</reference>
<dbReference type="InterPro" id="IPR019563">
    <property type="entry name" value="GH97_catalytic"/>
</dbReference>
<dbReference type="Gene3D" id="2.60.40.1180">
    <property type="entry name" value="Golgi alpha-mannosidase II"/>
    <property type="match status" value="1"/>
</dbReference>
<dbReference type="InterPro" id="IPR014718">
    <property type="entry name" value="GH-type_carb-bd"/>
</dbReference>
<dbReference type="InterPro" id="IPR013785">
    <property type="entry name" value="Aldolase_TIM"/>
</dbReference>
<dbReference type="PANTHER" id="PTHR35803">
    <property type="entry name" value="GLUCAN 1,4-ALPHA-GLUCOSIDASE SUSB-RELATED"/>
    <property type="match status" value="1"/>
</dbReference>
<comment type="subunit">
    <text evidence="2">Monomer.</text>
</comment>
<keyword evidence="5" id="KW-0326">Glycosidase</keyword>